<evidence type="ECO:0000256" key="1">
    <source>
        <dbReference type="ARBA" id="ARBA00004141"/>
    </source>
</evidence>
<dbReference type="AlphaFoldDB" id="A0A318Y4H7"/>
<protein>
    <submittedName>
        <fullName evidence="7">MFS general substrate transporter</fullName>
    </submittedName>
</protein>
<keyword evidence="4 5" id="KW-0472">Membrane</keyword>
<dbReference type="SUPFAM" id="SSF103473">
    <property type="entry name" value="MFS general substrate transporter"/>
    <property type="match status" value="1"/>
</dbReference>
<evidence type="ECO:0000313" key="8">
    <source>
        <dbReference type="Proteomes" id="UP000247647"/>
    </source>
</evidence>
<feature type="transmembrane region" description="Helical" evidence="5">
    <location>
        <begin position="250"/>
        <end position="272"/>
    </location>
</feature>
<dbReference type="InterPro" id="IPR020846">
    <property type="entry name" value="MFS_dom"/>
</dbReference>
<feature type="transmembrane region" description="Helical" evidence="5">
    <location>
        <begin position="284"/>
        <end position="308"/>
    </location>
</feature>
<feature type="transmembrane region" description="Helical" evidence="5">
    <location>
        <begin position="221"/>
        <end position="244"/>
    </location>
</feature>
<proteinExistence type="predicted"/>
<name>A0A318Y4H7_ASPNB</name>
<sequence>MGTTLADPDARSSPRANPSPCRLPLTLLGLSILMMTVILNVTAITSALPTIAFDLHIDSVQAFWVGTSSLICSTAFQPVYGSLSSIFGRKPALMLGITFLTTGTIICSRSSNATTLLTGRTIQGLGAGGVTNLSEVILTDLVPLRLRGRYLAILNSTWAIGSTSGPVIGAAFAQKVAWRWIFYMHLPLLALGSGLILVFTRFPSSNHSPFGKRGNIDYGGILLFTGGITCVLIPVTWGGVMYSWASWHTLTPLLVGAVTLLSFVAYEAYVAVNPMIPLTIFHTRSLLVSYIGTATHGLILSCGLYYLPFYFQGVKGYSPIISGVALFPVTFTVIPGAMMTGIVITRTGKYRPVIWVGWLTATVGLGCTCVVHLGTHNIVWIVCCIVIGVGIGMLFSALNLAVLAAAGPHGEQATAATMFTFFRALGQTLGVALGGTIFANRVRVNLSQMQPALPSSVDHTVDPLSLMQLIGQGPEAITLEQVRTIYVDSLRIVWAFCCAVCGVAGLLSLAMRHYALAQRYPTQQQRQGSRAEEFSESRQELVAMTLLESVKERPSVVSFHGSEHSVA</sequence>
<feature type="transmembrane region" description="Helical" evidence="5">
    <location>
        <begin position="25"/>
        <end position="48"/>
    </location>
</feature>
<feature type="transmembrane region" description="Helical" evidence="5">
    <location>
        <begin position="60"/>
        <end position="80"/>
    </location>
</feature>
<comment type="subcellular location">
    <subcellularLocation>
        <location evidence="1">Membrane</location>
        <topology evidence="1">Multi-pass membrane protein</topology>
    </subcellularLocation>
</comment>
<dbReference type="GO" id="GO:0022857">
    <property type="term" value="F:transmembrane transporter activity"/>
    <property type="evidence" value="ECO:0007669"/>
    <property type="project" value="InterPro"/>
</dbReference>
<dbReference type="OrthoDB" id="2351791at2759"/>
<gene>
    <name evidence="7" type="ORF">BO87DRAFT_430833</name>
</gene>
<evidence type="ECO:0000313" key="7">
    <source>
        <dbReference type="EMBL" id="PYH29166.1"/>
    </source>
</evidence>
<accession>A0A318Y4H7</accession>
<dbReference type="Proteomes" id="UP000247647">
    <property type="component" value="Unassembled WGS sequence"/>
</dbReference>
<dbReference type="GeneID" id="37130020"/>
<evidence type="ECO:0000256" key="2">
    <source>
        <dbReference type="ARBA" id="ARBA00022692"/>
    </source>
</evidence>
<dbReference type="EMBL" id="KZ821497">
    <property type="protein sequence ID" value="PYH29166.1"/>
    <property type="molecule type" value="Genomic_DNA"/>
</dbReference>
<feature type="transmembrane region" description="Helical" evidence="5">
    <location>
        <begin position="492"/>
        <end position="511"/>
    </location>
</feature>
<evidence type="ECO:0000256" key="4">
    <source>
        <dbReference type="ARBA" id="ARBA00023136"/>
    </source>
</evidence>
<dbReference type="GO" id="GO:0005886">
    <property type="term" value="C:plasma membrane"/>
    <property type="evidence" value="ECO:0007669"/>
    <property type="project" value="TreeGrafter"/>
</dbReference>
<feature type="transmembrane region" description="Helical" evidence="5">
    <location>
        <begin position="150"/>
        <end position="174"/>
    </location>
</feature>
<keyword evidence="2 5" id="KW-0812">Transmembrane</keyword>
<dbReference type="PANTHER" id="PTHR23501:SF59">
    <property type="entry name" value="MAJOR FACILITATOR SUPERFAMILY (MFS) PROFILE DOMAIN-CONTAINING PROTEIN-RELATED"/>
    <property type="match status" value="1"/>
</dbReference>
<dbReference type="Pfam" id="PF07690">
    <property type="entry name" value="MFS_1"/>
    <property type="match status" value="1"/>
</dbReference>
<reference evidence="7" key="1">
    <citation type="submission" date="2016-12" db="EMBL/GenBank/DDBJ databases">
        <title>The genomes of Aspergillus section Nigri reveals drivers in fungal speciation.</title>
        <authorList>
            <consortium name="DOE Joint Genome Institute"/>
            <person name="Vesth T.C."/>
            <person name="Nybo J."/>
            <person name="Theobald S."/>
            <person name="Brandl J."/>
            <person name="Frisvad J.C."/>
            <person name="Nielsen K.F."/>
            <person name="Lyhne E.K."/>
            <person name="Kogle M.E."/>
            <person name="Kuo A."/>
            <person name="Riley R."/>
            <person name="Clum A."/>
            <person name="Nolan M."/>
            <person name="Lipzen A."/>
            <person name="Salamov A."/>
            <person name="Henrissat B."/>
            <person name="Wiebenga A."/>
            <person name="De Vries R.P."/>
            <person name="Grigoriev I.V."/>
            <person name="Mortensen U.H."/>
            <person name="Andersen M.R."/>
            <person name="Baker S.E."/>
        </authorList>
    </citation>
    <scope>NUCLEOTIDE SEQUENCE [LARGE SCALE GENOMIC DNA]</scope>
    <source>
        <strain evidence="7">CBS 115656</strain>
    </source>
</reference>
<feature type="transmembrane region" description="Helical" evidence="5">
    <location>
        <begin position="379"/>
        <end position="406"/>
    </location>
</feature>
<dbReference type="PRINTS" id="PR01036">
    <property type="entry name" value="TCRTETB"/>
</dbReference>
<dbReference type="InterPro" id="IPR011701">
    <property type="entry name" value="MFS"/>
</dbReference>
<feature type="transmembrane region" description="Helical" evidence="5">
    <location>
        <begin position="320"/>
        <end position="344"/>
    </location>
</feature>
<organism evidence="7 8">
    <name type="scientific">Aspergillus neoniger (strain CBS 115656)</name>
    <dbReference type="NCBI Taxonomy" id="1448310"/>
    <lineage>
        <taxon>Eukaryota</taxon>
        <taxon>Fungi</taxon>
        <taxon>Dikarya</taxon>
        <taxon>Ascomycota</taxon>
        <taxon>Pezizomycotina</taxon>
        <taxon>Eurotiomycetes</taxon>
        <taxon>Eurotiomycetidae</taxon>
        <taxon>Eurotiales</taxon>
        <taxon>Aspergillaceae</taxon>
        <taxon>Aspergillus</taxon>
        <taxon>Aspergillus subgen. Circumdati</taxon>
    </lineage>
</organism>
<dbReference type="Gene3D" id="1.20.1250.20">
    <property type="entry name" value="MFS general substrate transporter like domains"/>
    <property type="match status" value="2"/>
</dbReference>
<dbReference type="PROSITE" id="PS50850">
    <property type="entry name" value="MFS"/>
    <property type="match status" value="1"/>
</dbReference>
<feature type="domain" description="Major facilitator superfamily (MFS) profile" evidence="6">
    <location>
        <begin position="26"/>
        <end position="483"/>
    </location>
</feature>
<evidence type="ECO:0000259" key="6">
    <source>
        <dbReference type="PROSITE" id="PS50850"/>
    </source>
</evidence>
<feature type="transmembrane region" description="Helical" evidence="5">
    <location>
        <begin position="418"/>
        <end position="439"/>
    </location>
</feature>
<keyword evidence="3 5" id="KW-1133">Transmembrane helix</keyword>
<dbReference type="RefSeq" id="XP_025474644.1">
    <property type="nucleotide sequence ID" value="XM_025627564.1"/>
</dbReference>
<evidence type="ECO:0000256" key="3">
    <source>
        <dbReference type="ARBA" id="ARBA00022989"/>
    </source>
</evidence>
<evidence type="ECO:0000256" key="5">
    <source>
        <dbReference type="SAM" id="Phobius"/>
    </source>
</evidence>
<feature type="transmembrane region" description="Helical" evidence="5">
    <location>
        <begin position="353"/>
        <end position="373"/>
    </location>
</feature>
<dbReference type="InterPro" id="IPR036259">
    <property type="entry name" value="MFS_trans_sf"/>
</dbReference>
<dbReference type="PANTHER" id="PTHR23501">
    <property type="entry name" value="MAJOR FACILITATOR SUPERFAMILY"/>
    <property type="match status" value="1"/>
</dbReference>
<keyword evidence="8" id="KW-1185">Reference proteome</keyword>
<feature type="transmembrane region" description="Helical" evidence="5">
    <location>
        <begin position="180"/>
        <end position="200"/>
    </location>
</feature>